<evidence type="ECO:0000256" key="9">
    <source>
        <dbReference type="ARBA" id="ARBA00023186"/>
    </source>
</evidence>
<keyword evidence="8 10" id="KW-0411">Iron-sulfur</keyword>
<keyword evidence="10" id="KW-0004">4Fe-4S</keyword>
<dbReference type="EMBL" id="QYRN01000008">
    <property type="protein sequence ID" value="RIX99097.1"/>
    <property type="molecule type" value="Genomic_DNA"/>
</dbReference>
<dbReference type="Proteomes" id="UP000265750">
    <property type="component" value="Unassembled WGS sequence"/>
</dbReference>
<dbReference type="GO" id="GO:0005737">
    <property type="term" value="C:cytoplasm"/>
    <property type="evidence" value="ECO:0007669"/>
    <property type="project" value="UniProtKB-SubCell"/>
</dbReference>
<sequence length="399" mass="43217">MTVALRSLSAIRPYTPPAGDPGFGVYVHWPFCAAKCPYCDFNSHVRHEPVDQARFVAAFRRELAEQGRRTRGQTVTSVFLGGGTPSLMEPATVAAILDAVAANWTVADGAEITLEANPSSVEAERFRGYRAAGVNRVSLGVQALNDPDLRRLGRLHDVSQALGAIGLAREIFPRLSFDLIYARPGQSVAAWEAELAQAIGFAADHLSLYQLTIEEGTAFHALHRAGKLLVPDGELSAELYEATQAITRSHGLPAYEISNHAVPGAESRHNLTYWRYGLYAGVGPGAHARLPGEGGGRHAVSNEKHPETWLRMVEDWDAGSVEDVPLDPQEQADELMLMGLRLAEGMDLERWRALAGRDIDPETVAELTGHGMLQRLGPDRIRATPAGMLVLDAVVADLA</sequence>
<dbReference type="InterPro" id="IPR010723">
    <property type="entry name" value="HemN_C"/>
</dbReference>
<evidence type="ECO:0000256" key="2">
    <source>
        <dbReference type="ARBA" id="ARBA00006100"/>
    </source>
</evidence>
<dbReference type="InterPro" id="IPR006638">
    <property type="entry name" value="Elp3/MiaA/NifB-like_rSAM"/>
</dbReference>
<dbReference type="InterPro" id="IPR007197">
    <property type="entry name" value="rSAM"/>
</dbReference>
<dbReference type="InterPro" id="IPR013785">
    <property type="entry name" value="Aldolase_TIM"/>
</dbReference>
<keyword evidence="4 10" id="KW-0349">Heme</keyword>
<evidence type="ECO:0000256" key="5">
    <source>
        <dbReference type="ARBA" id="ARBA00022691"/>
    </source>
</evidence>
<dbReference type="SFLD" id="SFLDF00562">
    <property type="entry name" value="HemN-like__clustered_with_heat"/>
    <property type="match status" value="1"/>
</dbReference>
<keyword evidence="9 10" id="KW-0143">Chaperone</keyword>
<gene>
    <name evidence="12" type="ORF">D3218_15075</name>
</gene>
<dbReference type="PROSITE" id="PS51918">
    <property type="entry name" value="RADICAL_SAM"/>
    <property type="match status" value="1"/>
</dbReference>
<dbReference type="NCBIfam" id="TIGR00539">
    <property type="entry name" value="hemN_rel"/>
    <property type="match status" value="1"/>
</dbReference>
<comment type="subcellular location">
    <subcellularLocation>
        <location evidence="10">Cytoplasm</location>
    </subcellularLocation>
</comment>
<accession>A0A3A1WG31</accession>
<dbReference type="InterPro" id="IPR004559">
    <property type="entry name" value="HemW-like"/>
</dbReference>
<keyword evidence="6 10" id="KW-0479">Metal-binding</keyword>
<dbReference type="PANTHER" id="PTHR13932">
    <property type="entry name" value="COPROPORPHYRINIGEN III OXIDASE"/>
    <property type="match status" value="1"/>
</dbReference>
<proteinExistence type="inferred from homology"/>
<dbReference type="GO" id="GO:0004109">
    <property type="term" value="F:coproporphyrinogen oxidase activity"/>
    <property type="evidence" value="ECO:0007669"/>
    <property type="project" value="InterPro"/>
</dbReference>
<organism evidence="12 13">
    <name type="scientific">Aureimonas flava</name>
    <dbReference type="NCBI Taxonomy" id="2320271"/>
    <lineage>
        <taxon>Bacteria</taxon>
        <taxon>Pseudomonadati</taxon>
        <taxon>Pseudomonadota</taxon>
        <taxon>Alphaproteobacteria</taxon>
        <taxon>Hyphomicrobiales</taxon>
        <taxon>Aurantimonadaceae</taxon>
        <taxon>Aureimonas</taxon>
    </lineage>
</organism>
<evidence type="ECO:0000256" key="7">
    <source>
        <dbReference type="ARBA" id="ARBA00023004"/>
    </source>
</evidence>
<dbReference type="SUPFAM" id="SSF102114">
    <property type="entry name" value="Radical SAM enzymes"/>
    <property type="match status" value="1"/>
</dbReference>
<dbReference type="InterPro" id="IPR034505">
    <property type="entry name" value="Coproporphyrinogen-III_oxidase"/>
</dbReference>
<feature type="domain" description="Radical SAM core" evidence="11">
    <location>
        <begin position="17"/>
        <end position="253"/>
    </location>
</feature>
<comment type="caution">
    <text evidence="12">The sequence shown here is derived from an EMBL/GenBank/DDBJ whole genome shotgun (WGS) entry which is preliminary data.</text>
</comment>
<name>A0A3A1WG31_9HYPH</name>
<dbReference type="SFLD" id="SFLDS00029">
    <property type="entry name" value="Radical_SAM"/>
    <property type="match status" value="1"/>
</dbReference>
<evidence type="ECO:0000256" key="3">
    <source>
        <dbReference type="ARBA" id="ARBA00017228"/>
    </source>
</evidence>
<dbReference type="Gene3D" id="3.20.20.70">
    <property type="entry name" value="Aldolase class I"/>
    <property type="match status" value="1"/>
</dbReference>
<dbReference type="SFLD" id="SFLDF00288">
    <property type="entry name" value="HemN-like__clustered_with_nucl"/>
    <property type="match status" value="1"/>
</dbReference>
<comment type="similarity">
    <text evidence="2">Belongs to the anaerobic coproporphyrinogen-III oxidase family. HemW subfamily.</text>
</comment>
<dbReference type="InterPro" id="IPR058240">
    <property type="entry name" value="rSAM_sf"/>
</dbReference>
<dbReference type="RefSeq" id="WP_119540922.1">
    <property type="nucleotide sequence ID" value="NZ_QYRN01000008.1"/>
</dbReference>
<keyword evidence="13" id="KW-1185">Reference proteome</keyword>
<evidence type="ECO:0000256" key="10">
    <source>
        <dbReference type="RuleBase" id="RU364116"/>
    </source>
</evidence>
<dbReference type="GO" id="GO:0046872">
    <property type="term" value="F:metal ion binding"/>
    <property type="evidence" value="ECO:0007669"/>
    <property type="project" value="UniProtKB-UniRule"/>
</dbReference>
<evidence type="ECO:0000256" key="6">
    <source>
        <dbReference type="ARBA" id="ARBA00022723"/>
    </source>
</evidence>
<dbReference type="GO" id="GO:0051539">
    <property type="term" value="F:4 iron, 4 sulfur cluster binding"/>
    <property type="evidence" value="ECO:0007669"/>
    <property type="project" value="UniProtKB-UniRule"/>
</dbReference>
<dbReference type="SMART" id="SM00729">
    <property type="entry name" value="Elp3"/>
    <property type="match status" value="1"/>
</dbReference>
<comment type="function">
    <text evidence="10">Probably acts as a heme chaperone, transferring heme to an unknown acceptor. Binds one molecule of heme per monomer, possibly covalently. Binds 1 [4Fe-4S] cluster. The cluster is coordinated with 3 cysteines and an exchangeable S-adenosyl-L-methionine.</text>
</comment>
<evidence type="ECO:0000313" key="12">
    <source>
        <dbReference type="EMBL" id="RIX99097.1"/>
    </source>
</evidence>
<evidence type="ECO:0000313" key="13">
    <source>
        <dbReference type="Proteomes" id="UP000265750"/>
    </source>
</evidence>
<dbReference type="CDD" id="cd01335">
    <property type="entry name" value="Radical_SAM"/>
    <property type="match status" value="1"/>
</dbReference>
<keyword evidence="10" id="KW-0963">Cytoplasm</keyword>
<dbReference type="GO" id="GO:0006779">
    <property type="term" value="P:porphyrin-containing compound biosynthetic process"/>
    <property type="evidence" value="ECO:0007669"/>
    <property type="project" value="InterPro"/>
</dbReference>
<dbReference type="PANTHER" id="PTHR13932:SF5">
    <property type="entry name" value="RADICAL S-ADENOSYL METHIONINE DOMAIN-CONTAINING PROTEIN 1, MITOCHONDRIAL"/>
    <property type="match status" value="1"/>
</dbReference>
<evidence type="ECO:0000256" key="1">
    <source>
        <dbReference type="ARBA" id="ARBA00001966"/>
    </source>
</evidence>
<evidence type="ECO:0000259" key="11">
    <source>
        <dbReference type="PROSITE" id="PS51918"/>
    </source>
</evidence>
<protein>
    <recommendedName>
        <fullName evidence="3 10">Heme chaperone HemW</fullName>
    </recommendedName>
</protein>
<keyword evidence="7 10" id="KW-0408">Iron</keyword>
<dbReference type="Pfam" id="PF06969">
    <property type="entry name" value="HemN_C"/>
    <property type="match status" value="1"/>
</dbReference>
<evidence type="ECO:0000256" key="4">
    <source>
        <dbReference type="ARBA" id="ARBA00022617"/>
    </source>
</evidence>
<keyword evidence="5 10" id="KW-0949">S-adenosyl-L-methionine</keyword>
<dbReference type="Pfam" id="PF04055">
    <property type="entry name" value="Radical_SAM"/>
    <property type="match status" value="1"/>
</dbReference>
<dbReference type="OrthoDB" id="9808022at2"/>
<dbReference type="SFLD" id="SFLDG01065">
    <property type="entry name" value="anaerobic_coproporphyrinogen-I"/>
    <property type="match status" value="1"/>
</dbReference>
<reference evidence="13" key="1">
    <citation type="submission" date="2018-09" db="EMBL/GenBank/DDBJ databases">
        <authorList>
            <person name="Tuo L."/>
        </authorList>
    </citation>
    <scope>NUCLEOTIDE SEQUENCE [LARGE SCALE GENOMIC DNA]</scope>
    <source>
        <strain evidence="13">M2BS4Y-1</strain>
    </source>
</reference>
<comment type="cofactor">
    <cofactor evidence="1">
        <name>[4Fe-4S] cluster</name>
        <dbReference type="ChEBI" id="CHEBI:49883"/>
    </cofactor>
</comment>
<dbReference type="AlphaFoldDB" id="A0A3A1WG31"/>
<evidence type="ECO:0000256" key="8">
    <source>
        <dbReference type="ARBA" id="ARBA00023014"/>
    </source>
</evidence>